<name>A0A0F9H1K7_9ZZZZ</name>
<feature type="non-terminal residue" evidence="8">
    <location>
        <position position="1"/>
    </location>
</feature>
<comment type="caution">
    <text evidence="8">The sequence shown here is derived from an EMBL/GenBank/DDBJ whole genome shotgun (WGS) entry which is preliminary data.</text>
</comment>
<dbReference type="InterPro" id="IPR036259">
    <property type="entry name" value="MFS_trans_sf"/>
</dbReference>
<keyword evidence="4 6" id="KW-1133">Transmembrane helix</keyword>
<proteinExistence type="predicted"/>
<gene>
    <name evidence="8" type="ORF">LCGC14_1759460</name>
</gene>
<feature type="transmembrane region" description="Helical" evidence="6">
    <location>
        <begin position="191"/>
        <end position="214"/>
    </location>
</feature>
<protein>
    <recommendedName>
        <fullName evidence="7">Major facilitator superfamily (MFS) profile domain-containing protein</fullName>
    </recommendedName>
</protein>
<reference evidence="8" key="1">
    <citation type="journal article" date="2015" name="Nature">
        <title>Complex archaea that bridge the gap between prokaryotes and eukaryotes.</title>
        <authorList>
            <person name="Spang A."/>
            <person name="Saw J.H."/>
            <person name="Jorgensen S.L."/>
            <person name="Zaremba-Niedzwiedzka K."/>
            <person name="Martijn J."/>
            <person name="Lind A.E."/>
            <person name="van Eijk R."/>
            <person name="Schleper C."/>
            <person name="Guy L."/>
            <person name="Ettema T.J."/>
        </authorList>
    </citation>
    <scope>NUCLEOTIDE SEQUENCE</scope>
</reference>
<feature type="transmembrane region" description="Helical" evidence="6">
    <location>
        <begin position="166"/>
        <end position="185"/>
    </location>
</feature>
<dbReference type="GO" id="GO:0022857">
    <property type="term" value="F:transmembrane transporter activity"/>
    <property type="evidence" value="ECO:0007669"/>
    <property type="project" value="InterPro"/>
</dbReference>
<evidence type="ECO:0000259" key="7">
    <source>
        <dbReference type="PROSITE" id="PS50850"/>
    </source>
</evidence>
<keyword evidence="2" id="KW-1003">Cell membrane</keyword>
<feature type="transmembrane region" description="Helical" evidence="6">
    <location>
        <begin position="133"/>
        <end position="154"/>
    </location>
</feature>
<dbReference type="InterPro" id="IPR050189">
    <property type="entry name" value="MFS_Efflux_Transporters"/>
</dbReference>
<dbReference type="PROSITE" id="PS50850">
    <property type="entry name" value="MFS"/>
    <property type="match status" value="1"/>
</dbReference>
<dbReference type="Gene3D" id="1.20.1720.10">
    <property type="entry name" value="Multidrug resistance protein D"/>
    <property type="match status" value="1"/>
</dbReference>
<evidence type="ECO:0000256" key="2">
    <source>
        <dbReference type="ARBA" id="ARBA00022475"/>
    </source>
</evidence>
<evidence type="ECO:0000256" key="3">
    <source>
        <dbReference type="ARBA" id="ARBA00022692"/>
    </source>
</evidence>
<dbReference type="SUPFAM" id="SSF103473">
    <property type="entry name" value="MFS general substrate transporter"/>
    <property type="match status" value="1"/>
</dbReference>
<dbReference type="PANTHER" id="PTHR43124:SF3">
    <property type="entry name" value="CHLORAMPHENICOL EFFLUX PUMP RV0191"/>
    <property type="match status" value="1"/>
</dbReference>
<evidence type="ECO:0000313" key="8">
    <source>
        <dbReference type="EMBL" id="KKM04909.1"/>
    </source>
</evidence>
<dbReference type="PANTHER" id="PTHR43124">
    <property type="entry name" value="PURINE EFFLUX PUMP PBUE"/>
    <property type="match status" value="1"/>
</dbReference>
<feature type="transmembrane region" description="Helical" evidence="6">
    <location>
        <begin position="45"/>
        <end position="64"/>
    </location>
</feature>
<accession>A0A0F9H1K7</accession>
<evidence type="ECO:0000256" key="5">
    <source>
        <dbReference type="ARBA" id="ARBA00023136"/>
    </source>
</evidence>
<comment type="subcellular location">
    <subcellularLocation>
        <location evidence="1">Cell membrane</location>
        <topology evidence="1">Multi-pass membrane protein</topology>
    </subcellularLocation>
</comment>
<keyword evidence="5 6" id="KW-0472">Membrane</keyword>
<dbReference type="EMBL" id="LAZR01016344">
    <property type="protein sequence ID" value="KKM04909.1"/>
    <property type="molecule type" value="Genomic_DNA"/>
</dbReference>
<feature type="domain" description="Major facilitator superfamily (MFS) profile" evidence="7">
    <location>
        <begin position="1"/>
        <end position="250"/>
    </location>
</feature>
<evidence type="ECO:0000256" key="4">
    <source>
        <dbReference type="ARBA" id="ARBA00022989"/>
    </source>
</evidence>
<evidence type="ECO:0000256" key="6">
    <source>
        <dbReference type="SAM" id="Phobius"/>
    </source>
</evidence>
<feature type="transmembrane region" description="Helical" evidence="6">
    <location>
        <begin position="16"/>
        <end position="39"/>
    </location>
</feature>
<evidence type="ECO:0000256" key="1">
    <source>
        <dbReference type="ARBA" id="ARBA00004651"/>
    </source>
</evidence>
<organism evidence="8">
    <name type="scientific">marine sediment metagenome</name>
    <dbReference type="NCBI Taxonomy" id="412755"/>
    <lineage>
        <taxon>unclassified sequences</taxon>
        <taxon>metagenomes</taxon>
        <taxon>ecological metagenomes</taxon>
    </lineage>
</organism>
<dbReference type="AlphaFoldDB" id="A0A0F9H1K7"/>
<keyword evidence="3 6" id="KW-0812">Transmembrane</keyword>
<sequence>IALVRDLYEGRRMAQIMSFVMMIFVLIPAVAPFLGSLIIPAFGWRGVFASFVVLGAVGGLWLNLRQPETLPPERRRPLAAKPLLSALREVLSNRAVRLYIIVLTLGYGQMFGFLSSIQQIYQQTFSITEAFPLWFMATAILSGIGTMLNASLVMRLGMRRITIATYAGQTALSAMLIAASLGGLLDGAAAFPVFFLWSVSIFFMAGLTFGNLNALALQPKGAYRGHGLVRCRGRLHRARCRDRGPDRAGL</sequence>
<feature type="transmembrane region" description="Helical" evidence="6">
    <location>
        <begin position="98"/>
        <end position="121"/>
    </location>
</feature>
<dbReference type="InterPro" id="IPR020846">
    <property type="entry name" value="MFS_dom"/>
</dbReference>
<dbReference type="InterPro" id="IPR011701">
    <property type="entry name" value="MFS"/>
</dbReference>
<dbReference type="GO" id="GO:0005886">
    <property type="term" value="C:plasma membrane"/>
    <property type="evidence" value="ECO:0007669"/>
    <property type="project" value="UniProtKB-SubCell"/>
</dbReference>
<dbReference type="Pfam" id="PF07690">
    <property type="entry name" value="MFS_1"/>
    <property type="match status" value="1"/>
</dbReference>